<name>A0A3A4K3D0_9NOCA</name>
<feature type="compositionally biased region" description="Gly residues" evidence="2">
    <location>
        <begin position="1"/>
        <end position="17"/>
    </location>
</feature>
<feature type="coiled-coil region" evidence="1">
    <location>
        <begin position="67"/>
        <end position="94"/>
    </location>
</feature>
<keyword evidence="4" id="KW-1185">Reference proteome</keyword>
<dbReference type="Gene3D" id="3.30.1310.10">
    <property type="entry name" value="Nucleoid-associated protein YbaB-like domain"/>
    <property type="match status" value="1"/>
</dbReference>
<dbReference type="GO" id="GO:0003677">
    <property type="term" value="F:DNA binding"/>
    <property type="evidence" value="ECO:0007669"/>
    <property type="project" value="UniProtKB-KW"/>
</dbReference>
<protein>
    <submittedName>
        <fullName evidence="3">YbaB/EbfC family DNA-binding protein</fullName>
    </submittedName>
</protein>
<gene>
    <name evidence="3" type="ORF">D5S18_14655</name>
</gene>
<dbReference type="InterPro" id="IPR004401">
    <property type="entry name" value="YbaB/EbfC"/>
</dbReference>
<dbReference type="Proteomes" id="UP000266677">
    <property type="component" value="Unassembled WGS sequence"/>
</dbReference>
<dbReference type="AlphaFoldDB" id="A0A3A4K3D0"/>
<sequence>MRCVGGGHTVGGGGGAMGETVSREMGEPDAGWVRRNRRRSEWVSGARMDLGEDASLDARNRVVGERVHALVEQAERQRRELAAARARVAELTGAAWSSDRLVRVVVNAAGVPVEVQLAATAYRHAPREKLGRSVVEAAQAAAREVARRVAAEFAPITAQSGDAPDLSDLVPGATDIGDLFGAPPTAPKPRLMTEEEEDEYYRSGGYLREGR</sequence>
<dbReference type="Pfam" id="PF02575">
    <property type="entry name" value="YbaB_DNA_bd"/>
    <property type="match status" value="1"/>
</dbReference>
<dbReference type="EMBL" id="QZFU01000019">
    <property type="protein sequence ID" value="RJO74713.1"/>
    <property type="molecule type" value="Genomic_DNA"/>
</dbReference>
<organism evidence="3 4">
    <name type="scientific">Nocardia panacis</name>
    <dbReference type="NCBI Taxonomy" id="2340916"/>
    <lineage>
        <taxon>Bacteria</taxon>
        <taxon>Bacillati</taxon>
        <taxon>Actinomycetota</taxon>
        <taxon>Actinomycetes</taxon>
        <taxon>Mycobacteriales</taxon>
        <taxon>Nocardiaceae</taxon>
        <taxon>Nocardia</taxon>
    </lineage>
</organism>
<evidence type="ECO:0000313" key="4">
    <source>
        <dbReference type="Proteomes" id="UP000266677"/>
    </source>
</evidence>
<evidence type="ECO:0000313" key="3">
    <source>
        <dbReference type="EMBL" id="RJO74713.1"/>
    </source>
</evidence>
<accession>A0A3A4K3D0</accession>
<dbReference type="InterPro" id="IPR036894">
    <property type="entry name" value="YbaB-like_sf"/>
</dbReference>
<evidence type="ECO:0000256" key="1">
    <source>
        <dbReference type="SAM" id="Coils"/>
    </source>
</evidence>
<keyword evidence="3" id="KW-0238">DNA-binding</keyword>
<dbReference type="SUPFAM" id="SSF82607">
    <property type="entry name" value="YbaB-like"/>
    <property type="match status" value="1"/>
</dbReference>
<feature type="region of interest" description="Disordered" evidence="2">
    <location>
        <begin position="1"/>
        <end position="31"/>
    </location>
</feature>
<feature type="region of interest" description="Disordered" evidence="2">
    <location>
        <begin position="177"/>
        <end position="211"/>
    </location>
</feature>
<evidence type="ECO:0000256" key="2">
    <source>
        <dbReference type="SAM" id="MobiDB-lite"/>
    </source>
</evidence>
<keyword evidence="1" id="KW-0175">Coiled coil</keyword>
<proteinExistence type="predicted"/>
<comment type="caution">
    <text evidence="3">The sequence shown here is derived from an EMBL/GenBank/DDBJ whole genome shotgun (WGS) entry which is preliminary data.</text>
</comment>
<reference evidence="3 4" key="1">
    <citation type="submission" date="2018-09" db="EMBL/GenBank/DDBJ databases">
        <title>YIM PH21274 draft genome.</title>
        <authorList>
            <person name="Miao C."/>
        </authorList>
    </citation>
    <scope>NUCLEOTIDE SEQUENCE [LARGE SCALE GENOMIC DNA]</scope>
    <source>
        <strain evidence="3 4">YIM PH 21724</strain>
    </source>
</reference>